<dbReference type="EMBL" id="ML986711">
    <property type="protein sequence ID" value="KAF2259362.1"/>
    <property type="molecule type" value="Genomic_DNA"/>
</dbReference>
<accession>A0A9P4MYK5</accession>
<sequence>MSTRILYLISFRQSARQRAHFAIWAPYANGKDGTLIHVVGAPMAGFQLEFKRGYDPSATAQRLESFQIGQISSHHVHDWTGERSNDSTPRGNLETVASQIPPPRKSENFIAPVNETTNRRCQEWTMDFVRRLVSIQYLDNSAIGIVQSKRDSPTHGIVGLQALSTLEGEKVGVAIVA</sequence>
<name>A0A9P4MYK5_9PLEO</name>
<protein>
    <submittedName>
        <fullName evidence="1">Uncharacterized protein</fullName>
    </submittedName>
</protein>
<dbReference type="OrthoDB" id="1658288at2759"/>
<gene>
    <name evidence="1" type="ORF">CC78DRAFT_556088</name>
</gene>
<evidence type="ECO:0000313" key="1">
    <source>
        <dbReference type="EMBL" id="KAF2259362.1"/>
    </source>
</evidence>
<proteinExistence type="predicted"/>
<reference evidence="2" key="1">
    <citation type="journal article" date="2020" name="Stud. Mycol.">
        <title>101 Dothideomycetes genomes: A test case for predicting lifestyles and emergence of pathogens.</title>
        <authorList>
            <person name="Haridas S."/>
            <person name="Albert R."/>
            <person name="Binder M."/>
            <person name="Bloem J."/>
            <person name="LaButti K."/>
            <person name="Salamov A."/>
            <person name="Andreopoulos B."/>
            <person name="Baker S."/>
            <person name="Barry K."/>
            <person name="Bills G."/>
            <person name="Bluhm B."/>
            <person name="Cannon C."/>
            <person name="Castanera R."/>
            <person name="Culley D."/>
            <person name="Daum C."/>
            <person name="Ezra D."/>
            <person name="Gonzalez J."/>
            <person name="Henrissat B."/>
            <person name="Kuo A."/>
            <person name="Liang C."/>
            <person name="Lipzen A."/>
            <person name="Lutzoni F."/>
            <person name="Magnuson J."/>
            <person name="Mondo S."/>
            <person name="Nolan M."/>
            <person name="Ohm R."/>
            <person name="Pangilinan J."/>
            <person name="Park H.-J."/>
            <person name="Ramirez L."/>
            <person name="Alfaro M."/>
            <person name="Sun H."/>
            <person name="Tritt A."/>
            <person name="Yoshinaga Y."/>
            <person name="Zwiers L.-H."/>
            <person name="Turgeon B."/>
            <person name="Goodwin S."/>
            <person name="Spatafora J."/>
            <person name="Crous P."/>
            <person name="Grigoriev I."/>
        </authorList>
    </citation>
    <scope>NUCLEOTIDE SEQUENCE [LARGE SCALE GENOMIC DNA]</scope>
    <source>
        <strain evidence="2">CBS 304.66</strain>
    </source>
</reference>
<dbReference type="AlphaFoldDB" id="A0A9P4MYK5"/>
<dbReference type="Pfam" id="PF20174">
    <property type="entry name" value="DUF6540"/>
    <property type="match status" value="1"/>
</dbReference>
<evidence type="ECO:0000313" key="2">
    <source>
        <dbReference type="Proteomes" id="UP000800093"/>
    </source>
</evidence>
<dbReference type="InterPro" id="IPR046670">
    <property type="entry name" value="DUF6540"/>
</dbReference>
<comment type="caution">
    <text evidence="1">The sequence shown here is derived from an EMBL/GenBank/DDBJ whole genome shotgun (WGS) entry which is preliminary data.</text>
</comment>
<keyword evidence="2" id="KW-1185">Reference proteome</keyword>
<dbReference type="Proteomes" id="UP000800093">
    <property type="component" value="Unassembled WGS sequence"/>
</dbReference>
<organism evidence="1 2">
    <name type="scientific">Lojkania enalia</name>
    <dbReference type="NCBI Taxonomy" id="147567"/>
    <lineage>
        <taxon>Eukaryota</taxon>
        <taxon>Fungi</taxon>
        <taxon>Dikarya</taxon>
        <taxon>Ascomycota</taxon>
        <taxon>Pezizomycotina</taxon>
        <taxon>Dothideomycetes</taxon>
        <taxon>Pleosporomycetidae</taxon>
        <taxon>Pleosporales</taxon>
        <taxon>Pleosporales incertae sedis</taxon>
        <taxon>Lojkania</taxon>
    </lineage>
</organism>